<evidence type="ECO:0000313" key="6">
    <source>
        <dbReference type="Proteomes" id="UP000298424"/>
    </source>
</evidence>
<keyword evidence="4" id="KW-1133">Transmembrane helix</keyword>
<sequence>MARRRVGYHTEVDEPVQTPVAHEADPAPRSGIRAVFTRYRRAWLIAAGALVFVLLGSGAVFAGTQTGAAEPAAAFVAPSPAAMPLPTPTIDPVRPVPAEATAASRLRTCSVAALAADARLADFQAQVVNANTGEVLFDRGGTTSSRTASVMKVLTSAAALNVLGSDYRATTRVVKGAEPGQVVLVGGGDLTLSRLPTGQEPFYTGAAHLDDLATQTRVAWAADPTNPPITSLVLDASYFSGPDWDEGWARTELGLGAMPEITALMVDGDRDDPTRSTSARSEDPIARAGQAFADALGGGLSISQATAPAGTVQLGAVQSAPVSTLIQQSLIVSDNTIAEMLARLVAIENGAGNSFSALQQGIVGGLAAYGIDTTGMIIKDGSGLSPHNAVSPAYLTALFLKVNAREGNLGVLFDGLPIAGGPRGSLSYSDRFAGANSAADGAVFAKTGWIDTGYTLAGVIRAADGTPLTFAIYAIGNVSSNAKIAIDTLTTGLFHCGDNLSNN</sequence>
<name>A0A4R8ZFA8_9MICO</name>
<dbReference type="AlphaFoldDB" id="A0A4R8ZFA8"/>
<dbReference type="EMBL" id="SOGT01000012">
    <property type="protein sequence ID" value="TFD25278.1"/>
    <property type="molecule type" value="Genomic_DNA"/>
</dbReference>
<dbReference type="InterPro" id="IPR012338">
    <property type="entry name" value="Beta-lactam/transpept-like"/>
</dbReference>
<dbReference type="GO" id="GO:0004185">
    <property type="term" value="F:serine-type carboxypeptidase activity"/>
    <property type="evidence" value="ECO:0007669"/>
    <property type="project" value="InterPro"/>
</dbReference>
<keyword evidence="2" id="KW-0378">Hydrolase</keyword>
<reference evidence="5 6" key="1">
    <citation type="submission" date="2019-03" db="EMBL/GenBank/DDBJ databases">
        <title>Genomics of glacier-inhabiting Cryobacterium strains.</title>
        <authorList>
            <person name="Liu Q."/>
            <person name="Xin Y.-H."/>
        </authorList>
    </citation>
    <scope>NUCLEOTIDE SEQUENCE [LARGE SCALE GENOMIC DNA]</scope>
    <source>
        <strain evidence="5 6">TMT1-1</strain>
    </source>
</reference>
<dbReference type="Pfam" id="PF02113">
    <property type="entry name" value="Peptidase_S13"/>
    <property type="match status" value="2"/>
</dbReference>
<evidence type="ECO:0000256" key="2">
    <source>
        <dbReference type="ARBA" id="ARBA00022801"/>
    </source>
</evidence>
<proteinExistence type="inferred from homology"/>
<dbReference type="InterPro" id="IPR000667">
    <property type="entry name" value="Peptidase_S13"/>
</dbReference>
<evidence type="ECO:0000313" key="5">
    <source>
        <dbReference type="EMBL" id="TFD25278.1"/>
    </source>
</evidence>
<protein>
    <submittedName>
        <fullName evidence="5">D-alanyl-D-alanine carboxypeptidase</fullName>
    </submittedName>
</protein>
<dbReference type="PRINTS" id="PR00922">
    <property type="entry name" value="DADACBPTASE3"/>
</dbReference>
<organism evidence="5 6">
    <name type="scientific">Cryobacterium lyxosi</name>
    <dbReference type="NCBI Taxonomy" id="1259228"/>
    <lineage>
        <taxon>Bacteria</taxon>
        <taxon>Bacillati</taxon>
        <taxon>Actinomycetota</taxon>
        <taxon>Actinomycetes</taxon>
        <taxon>Micrococcales</taxon>
        <taxon>Microbacteriaceae</taxon>
        <taxon>Cryobacterium</taxon>
    </lineage>
</organism>
<evidence type="ECO:0000256" key="4">
    <source>
        <dbReference type="SAM" id="Phobius"/>
    </source>
</evidence>
<dbReference type="OrthoDB" id="56883at2"/>
<comment type="similarity">
    <text evidence="1">Belongs to the peptidase S13 family.</text>
</comment>
<keyword evidence="4" id="KW-0812">Transmembrane</keyword>
<keyword evidence="5" id="KW-0645">Protease</keyword>
<dbReference type="PANTHER" id="PTHR30023">
    <property type="entry name" value="D-ALANYL-D-ALANINE CARBOXYPEPTIDASE"/>
    <property type="match status" value="1"/>
</dbReference>
<feature type="region of interest" description="Disordered" evidence="3">
    <location>
        <begin position="1"/>
        <end position="27"/>
    </location>
</feature>
<dbReference type="SUPFAM" id="SSF56601">
    <property type="entry name" value="beta-lactamase/transpeptidase-like"/>
    <property type="match status" value="1"/>
</dbReference>
<keyword evidence="5" id="KW-0121">Carboxypeptidase</keyword>
<gene>
    <name evidence="5" type="ORF">E3T27_10995</name>
</gene>
<feature type="transmembrane region" description="Helical" evidence="4">
    <location>
        <begin position="42"/>
        <end position="62"/>
    </location>
</feature>
<accession>A0A4R8ZFA8</accession>
<dbReference type="PANTHER" id="PTHR30023:SF0">
    <property type="entry name" value="PENICILLIN-SENSITIVE CARBOXYPEPTIDASE A"/>
    <property type="match status" value="1"/>
</dbReference>
<evidence type="ECO:0000256" key="1">
    <source>
        <dbReference type="ARBA" id="ARBA00006096"/>
    </source>
</evidence>
<keyword evidence="4" id="KW-0472">Membrane</keyword>
<comment type="caution">
    <text evidence="5">The sequence shown here is derived from an EMBL/GenBank/DDBJ whole genome shotgun (WGS) entry which is preliminary data.</text>
</comment>
<keyword evidence="6" id="KW-1185">Reference proteome</keyword>
<dbReference type="Gene3D" id="3.40.710.10">
    <property type="entry name" value="DD-peptidase/beta-lactamase superfamily"/>
    <property type="match status" value="2"/>
</dbReference>
<dbReference type="GO" id="GO:0000270">
    <property type="term" value="P:peptidoglycan metabolic process"/>
    <property type="evidence" value="ECO:0007669"/>
    <property type="project" value="TreeGrafter"/>
</dbReference>
<dbReference type="Proteomes" id="UP000298424">
    <property type="component" value="Unassembled WGS sequence"/>
</dbReference>
<dbReference type="GO" id="GO:0006508">
    <property type="term" value="P:proteolysis"/>
    <property type="evidence" value="ECO:0007669"/>
    <property type="project" value="InterPro"/>
</dbReference>
<evidence type="ECO:0000256" key="3">
    <source>
        <dbReference type="SAM" id="MobiDB-lite"/>
    </source>
</evidence>